<dbReference type="CDD" id="cd03801">
    <property type="entry name" value="GT4_PimA-like"/>
    <property type="match status" value="1"/>
</dbReference>
<keyword evidence="3" id="KW-1185">Reference proteome</keyword>
<dbReference type="OrthoDB" id="179766at2"/>
<organism evidence="2 3">
    <name type="scientific">Aquibacillus halophilus</name>
    <dbReference type="NCBI Taxonomy" id="930132"/>
    <lineage>
        <taxon>Bacteria</taxon>
        <taxon>Bacillati</taxon>
        <taxon>Bacillota</taxon>
        <taxon>Bacilli</taxon>
        <taxon>Bacillales</taxon>
        <taxon>Bacillaceae</taxon>
        <taxon>Aquibacillus</taxon>
    </lineage>
</organism>
<dbReference type="InterPro" id="IPR001296">
    <property type="entry name" value="Glyco_trans_1"/>
</dbReference>
<reference evidence="2" key="1">
    <citation type="submission" date="2019-11" db="EMBL/GenBank/DDBJ databases">
        <authorList>
            <person name="Li J."/>
        </authorList>
    </citation>
    <scope>NUCLEOTIDE SEQUENCE</scope>
    <source>
        <strain evidence="2">B6B</strain>
    </source>
</reference>
<dbReference type="SUPFAM" id="SSF53756">
    <property type="entry name" value="UDP-Glycosyltransferase/glycogen phosphorylase"/>
    <property type="match status" value="1"/>
</dbReference>
<dbReference type="GO" id="GO:0016757">
    <property type="term" value="F:glycosyltransferase activity"/>
    <property type="evidence" value="ECO:0007669"/>
    <property type="project" value="InterPro"/>
</dbReference>
<keyword evidence="2" id="KW-0808">Transferase</keyword>
<dbReference type="Proteomes" id="UP000799092">
    <property type="component" value="Unassembled WGS sequence"/>
</dbReference>
<evidence type="ECO:0000313" key="3">
    <source>
        <dbReference type="Proteomes" id="UP000799092"/>
    </source>
</evidence>
<dbReference type="Pfam" id="PF00534">
    <property type="entry name" value="Glycos_transf_1"/>
    <property type="match status" value="1"/>
</dbReference>
<dbReference type="AlphaFoldDB" id="A0A6A8D6D7"/>
<feature type="domain" description="Glycosyl transferase family 1" evidence="1">
    <location>
        <begin position="163"/>
        <end position="329"/>
    </location>
</feature>
<dbReference type="PANTHER" id="PTHR45947:SF3">
    <property type="entry name" value="SULFOQUINOVOSYL TRANSFERASE SQD2"/>
    <property type="match status" value="1"/>
</dbReference>
<dbReference type="RefSeq" id="WP_153734961.1">
    <property type="nucleotide sequence ID" value="NZ_WJNG01000001.1"/>
</dbReference>
<protein>
    <submittedName>
        <fullName evidence="2">Glycosyltransferase</fullName>
    </submittedName>
</protein>
<proteinExistence type="predicted"/>
<name>A0A6A8D6D7_9BACI</name>
<dbReference type="EMBL" id="WJNG01000001">
    <property type="protein sequence ID" value="MRH41303.1"/>
    <property type="molecule type" value="Genomic_DNA"/>
</dbReference>
<sequence length="365" mass="42458">MNTLYVLHEHGAPRHFEAITYLNNEKKLYDRVIHLEFAVIHQFVKGIVKRKPKLLFKSLYNVMHLLFFLFSRDKKIVIGAAPFDIFVYYLLALKKRHDIIYYSSWPYWDGSFHPRKILIKHQQKMWREFLDNTKVVAVTSAVKDGLVSFTDQVTVIPHCINPDIFHSHNRKEDNFRVIYVGRILEQKGIKLILELIQEIKMDIDWWFVGEGDEELKKQIRKLEAGQDNVKYFGSIKDQNKLAELYRSSQILLLPSYKTKGWEELFGIVIIEAMASGVIPISTNAIGPNTIITDSLNGYLIEQGDKKAIKERILKLYRDRDYSNKMSAEAGVTVERNYTIASTAKLWEEVLNSSELENDKKAVSTN</sequence>
<dbReference type="Gene3D" id="3.40.50.2000">
    <property type="entry name" value="Glycogen Phosphorylase B"/>
    <property type="match status" value="2"/>
</dbReference>
<dbReference type="InterPro" id="IPR050194">
    <property type="entry name" value="Glycosyltransferase_grp1"/>
</dbReference>
<comment type="caution">
    <text evidence="2">The sequence shown here is derived from an EMBL/GenBank/DDBJ whole genome shotgun (WGS) entry which is preliminary data.</text>
</comment>
<evidence type="ECO:0000313" key="2">
    <source>
        <dbReference type="EMBL" id="MRH41303.1"/>
    </source>
</evidence>
<evidence type="ECO:0000259" key="1">
    <source>
        <dbReference type="Pfam" id="PF00534"/>
    </source>
</evidence>
<dbReference type="PANTHER" id="PTHR45947">
    <property type="entry name" value="SULFOQUINOVOSYL TRANSFERASE SQD2"/>
    <property type="match status" value="1"/>
</dbReference>
<accession>A0A6A8D6D7</accession>
<gene>
    <name evidence="2" type="ORF">GH741_01280</name>
</gene>